<evidence type="ECO:0000313" key="2">
    <source>
        <dbReference type="EMBL" id="MFF0546541.1"/>
    </source>
</evidence>
<dbReference type="EMBL" id="JBIAMX010000022">
    <property type="protein sequence ID" value="MFF0546541.1"/>
    <property type="molecule type" value="Genomic_DNA"/>
</dbReference>
<keyword evidence="2" id="KW-0808">Transferase</keyword>
<keyword evidence="2" id="KW-0489">Methyltransferase</keyword>
<name>A0ABW6PVS8_9NOCA</name>
<keyword evidence="3" id="KW-1185">Reference proteome</keyword>
<protein>
    <submittedName>
        <fullName evidence="2">Methyltransferase domain-containing protein</fullName>
    </submittedName>
</protein>
<dbReference type="Gene3D" id="3.40.50.150">
    <property type="entry name" value="Vaccinia Virus protein VP39"/>
    <property type="match status" value="1"/>
</dbReference>
<dbReference type="Pfam" id="PF08241">
    <property type="entry name" value="Methyltransf_11"/>
    <property type="match status" value="1"/>
</dbReference>
<dbReference type="Proteomes" id="UP001601444">
    <property type="component" value="Unassembled WGS sequence"/>
</dbReference>
<dbReference type="GO" id="GO:0008168">
    <property type="term" value="F:methyltransferase activity"/>
    <property type="evidence" value="ECO:0007669"/>
    <property type="project" value="UniProtKB-KW"/>
</dbReference>
<organism evidence="2 3">
    <name type="scientific">Nocardia thailandica</name>
    <dbReference type="NCBI Taxonomy" id="257275"/>
    <lineage>
        <taxon>Bacteria</taxon>
        <taxon>Bacillati</taxon>
        <taxon>Actinomycetota</taxon>
        <taxon>Actinomycetes</taxon>
        <taxon>Mycobacteriales</taxon>
        <taxon>Nocardiaceae</taxon>
        <taxon>Nocardia</taxon>
    </lineage>
</organism>
<sequence>MIEPSGGGTLTEYIISARSLAEYRAIFELGERDLAGRRVLDCPGGASSFTAEASAAGARVTAADPIYALPPAELAARALPETDRGNSWAYAHAGRYRWDWYGSRARHARIRRTAAGRFAADVTGNPHRYVAAALPALPFPDNDFDLVLSSHLLFSYADRLDADFHLAALTELARVSAREVRVYPLLDYTGAALDELVDGLRARLRDTGIRSSLRRTGYEFHHGAHTMLILHTAS</sequence>
<proteinExistence type="predicted"/>
<dbReference type="SUPFAM" id="SSF53335">
    <property type="entry name" value="S-adenosyl-L-methionine-dependent methyltransferases"/>
    <property type="match status" value="1"/>
</dbReference>
<gene>
    <name evidence="2" type="ORF">ACFYTF_27260</name>
</gene>
<dbReference type="InterPro" id="IPR013216">
    <property type="entry name" value="Methyltransf_11"/>
</dbReference>
<reference evidence="2 3" key="1">
    <citation type="submission" date="2024-10" db="EMBL/GenBank/DDBJ databases">
        <title>The Natural Products Discovery Center: Release of the First 8490 Sequenced Strains for Exploring Actinobacteria Biosynthetic Diversity.</title>
        <authorList>
            <person name="Kalkreuter E."/>
            <person name="Kautsar S.A."/>
            <person name="Yang D."/>
            <person name="Bader C.D."/>
            <person name="Teijaro C.N."/>
            <person name="Fluegel L."/>
            <person name="Davis C.M."/>
            <person name="Simpson J.R."/>
            <person name="Lauterbach L."/>
            <person name="Steele A.D."/>
            <person name="Gui C."/>
            <person name="Meng S."/>
            <person name="Li G."/>
            <person name="Viehrig K."/>
            <person name="Ye F."/>
            <person name="Su P."/>
            <person name="Kiefer A.F."/>
            <person name="Nichols A."/>
            <person name="Cepeda A.J."/>
            <person name="Yan W."/>
            <person name="Fan B."/>
            <person name="Jiang Y."/>
            <person name="Adhikari A."/>
            <person name="Zheng C.-J."/>
            <person name="Schuster L."/>
            <person name="Cowan T.M."/>
            <person name="Smanski M.J."/>
            <person name="Chevrette M.G."/>
            <person name="De Carvalho L.P.S."/>
            <person name="Shen B."/>
        </authorList>
    </citation>
    <scope>NUCLEOTIDE SEQUENCE [LARGE SCALE GENOMIC DNA]</scope>
    <source>
        <strain evidence="2 3">NPDC004045</strain>
    </source>
</reference>
<feature type="domain" description="Methyltransferase type 11" evidence="1">
    <location>
        <begin position="125"/>
        <end position="175"/>
    </location>
</feature>
<dbReference type="InterPro" id="IPR029063">
    <property type="entry name" value="SAM-dependent_MTases_sf"/>
</dbReference>
<dbReference type="RefSeq" id="WP_043648608.1">
    <property type="nucleotide sequence ID" value="NZ_JBIAMX010000022.1"/>
</dbReference>
<accession>A0ABW6PVS8</accession>
<evidence type="ECO:0000259" key="1">
    <source>
        <dbReference type="Pfam" id="PF08241"/>
    </source>
</evidence>
<evidence type="ECO:0000313" key="3">
    <source>
        <dbReference type="Proteomes" id="UP001601444"/>
    </source>
</evidence>
<comment type="caution">
    <text evidence="2">The sequence shown here is derived from an EMBL/GenBank/DDBJ whole genome shotgun (WGS) entry which is preliminary data.</text>
</comment>
<dbReference type="GO" id="GO:0032259">
    <property type="term" value="P:methylation"/>
    <property type="evidence" value="ECO:0007669"/>
    <property type="project" value="UniProtKB-KW"/>
</dbReference>